<feature type="chain" id="PRO_5030685198" description="Sel1 repeat family protein" evidence="2">
    <location>
        <begin position="32"/>
        <end position="287"/>
    </location>
</feature>
<dbReference type="SMART" id="SM00671">
    <property type="entry name" value="SEL1"/>
    <property type="match status" value="2"/>
</dbReference>
<dbReference type="PANTHER" id="PTHR45011:SF1">
    <property type="entry name" value="DAP3-BINDING CELL DEATH ENHANCER 1"/>
    <property type="match status" value="1"/>
</dbReference>
<gene>
    <name evidence="3" type="ORF">FHS48_000567</name>
</gene>
<dbReference type="Proteomes" id="UP000544872">
    <property type="component" value="Unassembled WGS sequence"/>
</dbReference>
<comment type="caution">
    <text evidence="3">The sequence shown here is derived from an EMBL/GenBank/DDBJ whole genome shotgun (WGS) entry which is preliminary data.</text>
</comment>
<dbReference type="SUPFAM" id="SSF81901">
    <property type="entry name" value="HCP-like"/>
    <property type="match status" value="1"/>
</dbReference>
<feature type="compositionally biased region" description="Basic and acidic residues" evidence="1">
    <location>
        <begin position="180"/>
        <end position="193"/>
    </location>
</feature>
<keyword evidence="4" id="KW-1185">Reference proteome</keyword>
<keyword evidence="2" id="KW-0732">Signal</keyword>
<dbReference type="AlphaFoldDB" id="A0A7W9ZCY6"/>
<dbReference type="InterPro" id="IPR011990">
    <property type="entry name" value="TPR-like_helical_dom_sf"/>
</dbReference>
<evidence type="ECO:0000256" key="2">
    <source>
        <dbReference type="SAM" id="SignalP"/>
    </source>
</evidence>
<dbReference type="InterPro" id="IPR052748">
    <property type="entry name" value="ISR_Activator"/>
</dbReference>
<reference evidence="3 4" key="1">
    <citation type="submission" date="2020-08" db="EMBL/GenBank/DDBJ databases">
        <title>Genomic Encyclopedia of Type Strains, Phase IV (KMG-IV): sequencing the most valuable type-strain genomes for metagenomic binning, comparative biology and taxonomic classification.</title>
        <authorList>
            <person name="Goeker M."/>
        </authorList>
    </citation>
    <scope>NUCLEOTIDE SEQUENCE [LARGE SCALE GENOMIC DNA]</scope>
    <source>
        <strain evidence="3 4">DSM 11590</strain>
    </source>
</reference>
<organism evidence="3 4">
    <name type="scientific">Novispirillum itersonii</name>
    <name type="common">Aquaspirillum itersonii</name>
    <dbReference type="NCBI Taxonomy" id="189"/>
    <lineage>
        <taxon>Bacteria</taxon>
        <taxon>Pseudomonadati</taxon>
        <taxon>Pseudomonadota</taxon>
        <taxon>Alphaproteobacteria</taxon>
        <taxon>Rhodospirillales</taxon>
        <taxon>Novispirillaceae</taxon>
        <taxon>Novispirillum</taxon>
    </lineage>
</organism>
<feature type="region of interest" description="Disordered" evidence="1">
    <location>
        <begin position="148"/>
        <end position="195"/>
    </location>
</feature>
<accession>A0A7W9ZCY6</accession>
<evidence type="ECO:0008006" key="5">
    <source>
        <dbReference type="Google" id="ProtNLM"/>
    </source>
</evidence>
<name>A0A7W9ZCY6_NOVIT</name>
<sequence>MAARRPSRRPVLILAALAALGLSLTAGPAHADFPAGLKAYEAGDFATAAREWTAAAQSGDQAAMRNLGHLYRWGRGVPADAVQAAFWYRKAADLGFDRAMVNLGMLYLDGAPGVPRNTEEGRHWLRKAATLGNTDARDALADLESGRIPLLNRVAPPKTPEKPKTGSDEAENAPPPPPQEEGKARPAPPDRKPAHALVPAAGETTVLAHLGLFRTEEEAKIHWNRLAVTVPDLATLAPYYLPGFIPGSGPGTGAIVRLYARGSQSALMTLCRSVPQTQTCELHQAFH</sequence>
<dbReference type="Gene3D" id="1.25.40.10">
    <property type="entry name" value="Tetratricopeptide repeat domain"/>
    <property type="match status" value="1"/>
</dbReference>
<evidence type="ECO:0000313" key="4">
    <source>
        <dbReference type="Proteomes" id="UP000544872"/>
    </source>
</evidence>
<evidence type="ECO:0000256" key="1">
    <source>
        <dbReference type="SAM" id="MobiDB-lite"/>
    </source>
</evidence>
<dbReference type="InterPro" id="IPR006597">
    <property type="entry name" value="Sel1-like"/>
</dbReference>
<feature type="signal peptide" evidence="2">
    <location>
        <begin position="1"/>
        <end position="31"/>
    </location>
</feature>
<dbReference type="PANTHER" id="PTHR45011">
    <property type="entry name" value="DAP3-BINDING CELL DEATH ENHANCER 1"/>
    <property type="match status" value="1"/>
</dbReference>
<dbReference type="Pfam" id="PF08238">
    <property type="entry name" value="Sel1"/>
    <property type="match status" value="2"/>
</dbReference>
<proteinExistence type="predicted"/>
<dbReference type="InterPro" id="IPR006311">
    <property type="entry name" value="TAT_signal"/>
</dbReference>
<evidence type="ECO:0000313" key="3">
    <source>
        <dbReference type="EMBL" id="MBB6209186.1"/>
    </source>
</evidence>
<protein>
    <recommendedName>
        <fullName evidence="5">Sel1 repeat family protein</fullName>
    </recommendedName>
</protein>
<dbReference type="EMBL" id="JACIIX010000001">
    <property type="protein sequence ID" value="MBB6209186.1"/>
    <property type="molecule type" value="Genomic_DNA"/>
</dbReference>
<dbReference type="RefSeq" id="WP_184261179.1">
    <property type="nucleotide sequence ID" value="NZ_JACIIX010000001.1"/>
</dbReference>
<dbReference type="PROSITE" id="PS51318">
    <property type="entry name" value="TAT"/>
    <property type="match status" value="1"/>
</dbReference>